<evidence type="ECO:0000256" key="1">
    <source>
        <dbReference type="SAM" id="MobiDB-lite"/>
    </source>
</evidence>
<sequence length="215" mass="23525">MPTLHTRDYFFTPWHTYAAAIIGGIAGIIILILLVRLFFYLNSRPVYQAAPPPVQHPPWWAWRFNKPLYPNYPPQLQQHHFPPPQPQSQPHRWGAGVWGPGGPATARVAQHTHTIPRDHNNSRNTHRSGRRGNGGAGASARMQRPAPAVVRMHVVPPPPPPPQPVNLTLLVLNVDGGNAGGDSNGNAASAGATRQQTEGITRVADRNEAPPAYRP</sequence>
<evidence type="ECO:0000256" key="2">
    <source>
        <dbReference type="SAM" id="Phobius"/>
    </source>
</evidence>
<feature type="region of interest" description="Disordered" evidence="1">
    <location>
        <begin position="177"/>
        <end position="215"/>
    </location>
</feature>
<evidence type="ECO:0000313" key="4">
    <source>
        <dbReference type="Proteomes" id="UP001221413"/>
    </source>
</evidence>
<proteinExistence type="predicted"/>
<dbReference type="EMBL" id="JAQGDS010000001">
    <property type="protein sequence ID" value="KAJ6264020.1"/>
    <property type="molecule type" value="Genomic_DNA"/>
</dbReference>
<organism evidence="3 4">
    <name type="scientific">Drechslerella dactyloides</name>
    <name type="common">Nematode-trapping fungus</name>
    <name type="synonym">Arthrobotrys dactyloides</name>
    <dbReference type="NCBI Taxonomy" id="74499"/>
    <lineage>
        <taxon>Eukaryota</taxon>
        <taxon>Fungi</taxon>
        <taxon>Dikarya</taxon>
        <taxon>Ascomycota</taxon>
        <taxon>Pezizomycotina</taxon>
        <taxon>Orbiliomycetes</taxon>
        <taxon>Orbiliales</taxon>
        <taxon>Orbiliaceae</taxon>
        <taxon>Drechslerella</taxon>
    </lineage>
</organism>
<keyword evidence="2" id="KW-0472">Membrane</keyword>
<dbReference type="Proteomes" id="UP001221413">
    <property type="component" value="Unassembled WGS sequence"/>
</dbReference>
<feature type="transmembrane region" description="Helical" evidence="2">
    <location>
        <begin position="17"/>
        <end position="39"/>
    </location>
</feature>
<gene>
    <name evidence="3" type="ORF">Dda_0159</name>
</gene>
<name>A0AAD6J4B0_DREDA</name>
<dbReference type="AlphaFoldDB" id="A0AAD6J4B0"/>
<reference evidence="3" key="1">
    <citation type="submission" date="2023-01" db="EMBL/GenBank/DDBJ databases">
        <title>The chitinases involved in constricting ring structure development in the nematode-trapping fungus Drechslerella dactyloides.</title>
        <authorList>
            <person name="Wang R."/>
            <person name="Zhang L."/>
            <person name="Tang P."/>
            <person name="Li S."/>
            <person name="Liang L."/>
        </authorList>
    </citation>
    <scope>NUCLEOTIDE SEQUENCE</scope>
    <source>
        <strain evidence="3">YMF1.00031</strain>
    </source>
</reference>
<feature type="region of interest" description="Disordered" evidence="1">
    <location>
        <begin position="113"/>
        <end position="145"/>
    </location>
</feature>
<comment type="caution">
    <text evidence="3">The sequence shown here is derived from an EMBL/GenBank/DDBJ whole genome shotgun (WGS) entry which is preliminary data.</text>
</comment>
<protein>
    <submittedName>
        <fullName evidence="3">Uncharacterized protein</fullName>
    </submittedName>
</protein>
<keyword evidence="2" id="KW-1133">Transmembrane helix</keyword>
<accession>A0AAD6J4B0</accession>
<evidence type="ECO:0000313" key="3">
    <source>
        <dbReference type="EMBL" id="KAJ6264020.1"/>
    </source>
</evidence>
<keyword evidence="4" id="KW-1185">Reference proteome</keyword>
<keyword evidence="2" id="KW-0812">Transmembrane</keyword>